<proteinExistence type="predicted"/>
<accession>A0A6J4NWQ4</accession>
<sequence>MIAEVEAGGAGDRAGLLEALARAGEAADLRIMRGGRITAMEASLAESGRAA</sequence>
<organism evidence="1">
    <name type="scientific">uncultured Rubrobacteraceae bacterium</name>
    <dbReference type="NCBI Taxonomy" id="349277"/>
    <lineage>
        <taxon>Bacteria</taxon>
        <taxon>Bacillati</taxon>
        <taxon>Actinomycetota</taxon>
        <taxon>Rubrobacteria</taxon>
        <taxon>Rubrobacterales</taxon>
        <taxon>Rubrobacteraceae</taxon>
        <taxon>environmental samples</taxon>
    </lineage>
</organism>
<reference evidence="1" key="1">
    <citation type="submission" date="2020-02" db="EMBL/GenBank/DDBJ databases">
        <authorList>
            <person name="Meier V. D."/>
        </authorList>
    </citation>
    <scope>NUCLEOTIDE SEQUENCE</scope>
    <source>
        <strain evidence="1">AVDCRST_MAG82</strain>
    </source>
</reference>
<protein>
    <submittedName>
        <fullName evidence="1">Uncharacterized protein</fullName>
    </submittedName>
</protein>
<dbReference type="EMBL" id="CADCVA010000014">
    <property type="protein sequence ID" value="CAA9399412.1"/>
    <property type="molecule type" value="Genomic_DNA"/>
</dbReference>
<dbReference type="AlphaFoldDB" id="A0A6J4NWQ4"/>
<name>A0A6J4NWQ4_9ACTN</name>
<gene>
    <name evidence="1" type="ORF">AVDCRST_MAG82-119</name>
</gene>
<evidence type="ECO:0000313" key="1">
    <source>
        <dbReference type="EMBL" id="CAA9399412.1"/>
    </source>
</evidence>